<feature type="transmembrane region" description="Helical" evidence="5">
    <location>
        <begin position="105"/>
        <end position="127"/>
    </location>
</feature>
<evidence type="ECO:0000313" key="7">
    <source>
        <dbReference type="EMBL" id="QPZ37192.1"/>
    </source>
</evidence>
<feature type="transmembrane region" description="Helical" evidence="5">
    <location>
        <begin position="256"/>
        <end position="276"/>
    </location>
</feature>
<keyword evidence="3 5" id="KW-1133">Transmembrane helix</keyword>
<dbReference type="PANTHER" id="PTHR23523">
    <property type="match status" value="1"/>
</dbReference>
<dbReference type="InterPro" id="IPR052524">
    <property type="entry name" value="MFS_Cyanate_Porter"/>
</dbReference>
<feature type="transmembrane region" description="Helical" evidence="5">
    <location>
        <begin position="217"/>
        <end position="236"/>
    </location>
</feature>
<dbReference type="Proteomes" id="UP000662814">
    <property type="component" value="Chromosome"/>
</dbReference>
<dbReference type="InterPro" id="IPR020846">
    <property type="entry name" value="MFS_dom"/>
</dbReference>
<feature type="transmembrane region" description="Helical" evidence="5">
    <location>
        <begin position="367"/>
        <end position="388"/>
    </location>
</feature>
<dbReference type="RefSeq" id="WP_166992713.1">
    <property type="nucleotide sequence ID" value="NZ_CP061169.1"/>
</dbReference>
<sequence length="404" mass="43032">MSGERRKLWAGRSLAVLGLILVAVNLRTAVAALSPVYDFIDAELHGGGFGLGLLGMLPPLCFAVFGLITPSLARRFALEELLVGSLIVMLAGHLLRGIAWSFGSLLLGSILCFAAIGAGNVLLPAIVKKYFSDRIGQLTAVYATVMSISTFVPPLVAVPMARAVSWQFSIGIWGLLALLALVPWVAQSVLNRRSVRNDPGIAELRDRAVKRVSRSRTVWALTVTFAASSSVAYTSFAWLPQILTDIADVTPATGGLLLSLFGFFGLPAAVLMPLLVTRVRRPVFLVWCGAAFILGGVIGLLVAPHTVPWLWVAMLGSGPLLFPLALTLINLRSRTHKTVIAVSGFVQGCGYVIASAFPLFIGMLHEITGGWTAPLIVLGCVALPTLWAGRVIGARRMIDDELSS</sequence>
<dbReference type="EMBL" id="CP061169">
    <property type="protein sequence ID" value="QPZ37192.1"/>
    <property type="molecule type" value="Genomic_DNA"/>
</dbReference>
<dbReference type="InterPro" id="IPR036259">
    <property type="entry name" value="MFS_trans_sf"/>
</dbReference>
<reference evidence="7 8" key="1">
    <citation type="submission" date="2020-12" db="EMBL/GenBank/DDBJ databases">
        <title>Microbacterium sp. HY060.</title>
        <authorList>
            <person name="Zhou J."/>
        </authorList>
    </citation>
    <scope>NUCLEOTIDE SEQUENCE [LARGE SCALE GENOMIC DNA]</scope>
    <source>
        <strain evidence="7 8">HY60</strain>
    </source>
</reference>
<dbReference type="Pfam" id="PF07690">
    <property type="entry name" value="MFS_1"/>
    <property type="match status" value="1"/>
</dbReference>
<accession>A0ABX6YEG8</accession>
<keyword evidence="4 5" id="KW-0472">Membrane</keyword>
<comment type="subcellular location">
    <subcellularLocation>
        <location evidence="1">Cell membrane</location>
        <topology evidence="1">Multi-pass membrane protein</topology>
    </subcellularLocation>
</comment>
<dbReference type="InterPro" id="IPR011701">
    <property type="entry name" value="MFS"/>
</dbReference>
<evidence type="ECO:0000256" key="1">
    <source>
        <dbReference type="ARBA" id="ARBA00004651"/>
    </source>
</evidence>
<evidence type="ECO:0000256" key="5">
    <source>
        <dbReference type="SAM" id="Phobius"/>
    </source>
</evidence>
<feature type="transmembrane region" description="Helical" evidence="5">
    <location>
        <begin position="338"/>
        <end position="361"/>
    </location>
</feature>
<dbReference type="PANTHER" id="PTHR23523:SF2">
    <property type="entry name" value="2-NITROIMIDAZOLE TRANSPORTER"/>
    <property type="match status" value="1"/>
</dbReference>
<protein>
    <submittedName>
        <fullName evidence="7">MFS transporter</fullName>
    </submittedName>
</protein>
<feature type="transmembrane region" description="Helical" evidence="5">
    <location>
        <begin position="309"/>
        <end position="331"/>
    </location>
</feature>
<evidence type="ECO:0000313" key="8">
    <source>
        <dbReference type="Proteomes" id="UP000662814"/>
    </source>
</evidence>
<feature type="transmembrane region" description="Helical" evidence="5">
    <location>
        <begin position="139"/>
        <end position="160"/>
    </location>
</feature>
<name>A0ABX6YEG8_9MICO</name>
<feature type="transmembrane region" description="Helical" evidence="5">
    <location>
        <begin position="283"/>
        <end position="303"/>
    </location>
</feature>
<feature type="domain" description="Major facilitator superfamily (MFS) profile" evidence="6">
    <location>
        <begin position="13"/>
        <end position="404"/>
    </location>
</feature>
<feature type="transmembrane region" description="Helical" evidence="5">
    <location>
        <begin position="48"/>
        <end position="69"/>
    </location>
</feature>
<feature type="transmembrane region" description="Helical" evidence="5">
    <location>
        <begin position="166"/>
        <end position="186"/>
    </location>
</feature>
<evidence type="ECO:0000256" key="4">
    <source>
        <dbReference type="ARBA" id="ARBA00023136"/>
    </source>
</evidence>
<dbReference type="Gene3D" id="1.20.1250.20">
    <property type="entry name" value="MFS general substrate transporter like domains"/>
    <property type="match status" value="1"/>
</dbReference>
<evidence type="ECO:0000256" key="3">
    <source>
        <dbReference type="ARBA" id="ARBA00022989"/>
    </source>
</evidence>
<keyword evidence="8" id="KW-1185">Reference proteome</keyword>
<organism evidence="7 8">
    <name type="scientific">Paramicrobacterium chengjingii</name>
    <dbReference type="NCBI Taxonomy" id="2769067"/>
    <lineage>
        <taxon>Bacteria</taxon>
        <taxon>Bacillati</taxon>
        <taxon>Actinomycetota</taxon>
        <taxon>Actinomycetes</taxon>
        <taxon>Micrococcales</taxon>
        <taxon>Microbacteriaceae</taxon>
        <taxon>Paramicrobacterium</taxon>
    </lineage>
</organism>
<keyword evidence="2 5" id="KW-0812">Transmembrane</keyword>
<gene>
    <name evidence="7" type="ORF">HCR76_09990</name>
</gene>
<evidence type="ECO:0000256" key="2">
    <source>
        <dbReference type="ARBA" id="ARBA00022692"/>
    </source>
</evidence>
<evidence type="ECO:0000259" key="6">
    <source>
        <dbReference type="PROSITE" id="PS50850"/>
    </source>
</evidence>
<proteinExistence type="predicted"/>
<feature type="transmembrane region" description="Helical" evidence="5">
    <location>
        <begin position="81"/>
        <end position="99"/>
    </location>
</feature>
<dbReference type="SUPFAM" id="SSF103473">
    <property type="entry name" value="MFS general substrate transporter"/>
    <property type="match status" value="1"/>
</dbReference>
<dbReference type="PROSITE" id="PS50850">
    <property type="entry name" value="MFS"/>
    <property type="match status" value="1"/>
</dbReference>